<name>A0A4Q2T8M2_9ACTN</name>
<sequence>MSRNTAAGRPARSSIVELPPPPAEGQSVGGIEVQRGARWPRNSTRWVAGGALLVVVLRLPYLRTPLRSDEGGFLLVASQWHPGSALYGSYWVDRPPLLIAFYAIADRLDGSTALRLMGCGLAFAVVLLAHHLGRSVTRRTYAWPAVLAMALLALPYGGALEVNGELIAAPLVLLGLLASVRAVADPVADRRWRLWATAGALGTAAAMVKQNFLDVLVFGTVLVVAHAWTADRARGRARRVVTELGALGVGAVATAAGVVVGAWTRGTTPAGLWDAIVVFRLDASRVIASSASSATDVRLRYLLLSMCLSGSVAIGGLFAAHAVRTWRQPLVTATVVLLVWELLGVLAGGSYWLHYLVGLVPGLVLAVALIAPRPGLLGSAARRVTACAAIAALVTAPLALVVAPPSHAVPPAASWLRRHAKPGDTATLLYGAPNVLQAAGLASPYAELWSLPVRVRDPRLTHLESVLQGPDAPTWLLASHDLATWGVVSTSAFAVVSSHYHAVASVDGYTVYHLRDALPEGER</sequence>
<comment type="caution">
    <text evidence="3">The sequence shown here is derived from an EMBL/GenBank/DDBJ whole genome shotgun (WGS) entry which is preliminary data.</text>
</comment>
<feature type="transmembrane region" description="Helical" evidence="2">
    <location>
        <begin position="141"/>
        <end position="160"/>
    </location>
</feature>
<keyword evidence="4" id="KW-1185">Reference proteome</keyword>
<evidence type="ECO:0000256" key="2">
    <source>
        <dbReference type="SAM" id="Phobius"/>
    </source>
</evidence>
<feature type="region of interest" description="Disordered" evidence="1">
    <location>
        <begin position="1"/>
        <end position="28"/>
    </location>
</feature>
<keyword evidence="2" id="KW-1133">Transmembrane helix</keyword>
<feature type="transmembrane region" description="Helical" evidence="2">
    <location>
        <begin position="166"/>
        <end position="184"/>
    </location>
</feature>
<evidence type="ECO:0000256" key="1">
    <source>
        <dbReference type="SAM" id="MobiDB-lite"/>
    </source>
</evidence>
<feature type="transmembrane region" description="Helical" evidence="2">
    <location>
        <begin position="112"/>
        <end position="129"/>
    </location>
</feature>
<organism evidence="3 4">
    <name type="scientific">Nocardioides zhouii</name>
    <dbReference type="NCBI Taxonomy" id="1168729"/>
    <lineage>
        <taxon>Bacteria</taxon>
        <taxon>Bacillati</taxon>
        <taxon>Actinomycetota</taxon>
        <taxon>Actinomycetes</taxon>
        <taxon>Propionibacteriales</taxon>
        <taxon>Nocardioidaceae</taxon>
        <taxon>Nocardioides</taxon>
    </lineage>
</organism>
<feature type="transmembrane region" description="Helical" evidence="2">
    <location>
        <begin position="384"/>
        <end position="403"/>
    </location>
</feature>
<keyword evidence="2" id="KW-0812">Transmembrane</keyword>
<dbReference type="AlphaFoldDB" id="A0A4Q2T8M2"/>
<keyword evidence="2" id="KW-0472">Membrane</keyword>
<dbReference type="EMBL" id="SDWV01000002">
    <property type="protein sequence ID" value="RYC14321.1"/>
    <property type="molecule type" value="Genomic_DNA"/>
</dbReference>
<evidence type="ECO:0000313" key="4">
    <source>
        <dbReference type="Proteomes" id="UP000291101"/>
    </source>
</evidence>
<reference evidence="3 4" key="1">
    <citation type="submission" date="2019-01" db="EMBL/GenBank/DDBJ databases">
        <title>Novel species of Nocardioides.</title>
        <authorList>
            <person name="Liu Q."/>
            <person name="X Y.-H."/>
        </authorList>
    </citation>
    <scope>NUCLEOTIDE SEQUENCE [LARGE SCALE GENOMIC DNA]</scope>
    <source>
        <strain evidence="3 4">HLT2-9</strain>
    </source>
</reference>
<feature type="transmembrane region" description="Helical" evidence="2">
    <location>
        <begin position="330"/>
        <end position="347"/>
    </location>
</feature>
<accession>A0A4Q2T8M2</accession>
<dbReference type="RefSeq" id="WP_129424585.1">
    <property type="nucleotide sequence ID" value="NZ_SDWV01000002.1"/>
</dbReference>
<evidence type="ECO:0008006" key="5">
    <source>
        <dbReference type="Google" id="ProtNLM"/>
    </source>
</evidence>
<feature type="transmembrane region" description="Helical" evidence="2">
    <location>
        <begin position="244"/>
        <end position="263"/>
    </location>
</feature>
<dbReference type="OrthoDB" id="3778591at2"/>
<proteinExistence type="predicted"/>
<dbReference type="Proteomes" id="UP000291101">
    <property type="component" value="Unassembled WGS sequence"/>
</dbReference>
<gene>
    <name evidence="3" type="ORF">EUA94_03185</name>
</gene>
<protein>
    <recommendedName>
        <fullName evidence="5">Glycosyltransferase RgtA/B/C/D-like domain-containing protein</fullName>
    </recommendedName>
</protein>
<feature type="transmembrane region" description="Helical" evidence="2">
    <location>
        <begin position="301"/>
        <end position="323"/>
    </location>
</feature>
<feature type="transmembrane region" description="Helical" evidence="2">
    <location>
        <begin position="43"/>
        <end position="61"/>
    </location>
</feature>
<evidence type="ECO:0000313" key="3">
    <source>
        <dbReference type="EMBL" id="RYC14321.1"/>
    </source>
</evidence>
<feature type="transmembrane region" description="Helical" evidence="2">
    <location>
        <begin position="353"/>
        <end position="372"/>
    </location>
</feature>